<evidence type="ECO:0000313" key="3">
    <source>
        <dbReference type="EMBL" id="QAY68666.1"/>
    </source>
</evidence>
<protein>
    <submittedName>
        <fullName evidence="3">Peptidoglycan-binding protein</fullName>
    </submittedName>
</protein>
<dbReference type="KEGG" id="xya:ET471_00245"/>
<proteinExistence type="predicted"/>
<dbReference type="InterPro" id="IPR036366">
    <property type="entry name" value="PGBDSf"/>
</dbReference>
<dbReference type="SUPFAM" id="SSF47090">
    <property type="entry name" value="PGBD-like"/>
    <property type="match status" value="1"/>
</dbReference>
<dbReference type="RefSeq" id="WP_129186069.1">
    <property type="nucleotide sequence ID" value="NZ_CP035493.1"/>
</dbReference>
<gene>
    <name evidence="3" type="ORF">ET471_00245</name>
</gene>
<feature type="domain" description="Peptidoglycan binding-like" evidence="2">
    <location>
        <begin position="168"/>
        <end position="220"/>
    </location>
</feature>
<evidence type="ECO:0000259" key="2">
    <source>
        <dbReference type="Pfam" id="PF01471"/>
    </source>
</evidence>
<dbReference type="Gene3D" id="1.10.101.10">
    <property type="entry name" value="PGBD-like superfamily/PGBD"/>
    <property type="match status" value="1"/>
</dbReference>
<evidence type="ECO:0000256" key="1">
    <source>
        <dbReference type="SAM" id="MobiDB-lite"/>
    </source>
</evidence>
<dbReference type="EMBL" id="CP035493">
    <property type="protein sequence ID" value="QAY68666.1"/>
    <property type="molecule type" value="Genomic_DNA"/>
</dbReference>
<feature type="compositionally biased region" description="Gly residues" evidence="1">
    <location>
        <begin position="124"/>
        <end position="153"/>
    </location>
</feature>
<dbReference type="PROSITE" id="PS51318">
    <property type="entry name" value="TAT"/>
    <property type="match status" value="1"/>
</dbReference>
<dbReference type="InterPro" id="IPR036365">
    <property type="entry name" value="PGBD-like_sf"/>
</dbReference>
<keyword evidence="4" id="KW-1185">Reference proteome</keyword>
<dbReference type="InterPro" id="IPR002477">
    <property type="entry name" value="Peptidoglycan-bd-like"/>
</dbReference>
<feature type="region of interest" description="Disordered" evidence="1">
    <location>
        <begin position="117"/>
        <end position="167"/>
    </location>
</feature>
<dbReference type="Pfam" id="PF01471">
    <property type="entry name" value="PG_binding_1"/>
    <property type="match status" value="1"/>
</dbReference>
<reference evidence="3 4" key="1">
    <citation type="submission" date="2019-01" db="EMBL/GenBank/DDBJ databases">
        <title>Genome sequencing of strain FW10M-9.</title>
        <authorList>
            <person name="Heo J."/>
            <person name="Kim S.-J."/>
            <person name="Kim J.-S."/>
            <person name="Hong S.-B."/>
            <person name="Kwon S.-W."/>
        </authorList>
    </citation>
    <scope>NUCLEOTIDE SEQUENCE [LARGE SCALE GENOMIC DNA]</scope>
    <source>
        <strain evidence="3 4">FW10M-9</strain>
    </source>
</reference>
<sequence>MSRRRRALAVGVAAVVVAGLGGAWLVLPRGAGAGAPAATSAPPPTVAVVRTDLADRQVVPAVLGFGTPTTVSGHGTGTVTALPAPGTVVNAGQTLYRVDDRPVTLFVGATPFFRTLSVAPPPGGGSGGSGDGSSGSDGSDGSGGSGGPGGSGDGASSSGAVDVQGRPTGGDVAVLKANLEALGYPVGTRTDPVYTQAVAAGVRAWQKDTGLPVTGSFDPAWAVVLPTSVRVEAVSVAPGADADGPLMTVTPTTRLVTVTLSPVQGAAFPVGTAVTVLLADGTRVPATVAAVATTQGPDGTAQATATVTADDPAALDAATSDAVRVELTGQTRSQVLAVPVSALLALAGGGYALQEADGTLVAVTTGLFADGLVEVSGDGVVEGQQVVDAR</sequence>
<dbReference type="Proteomes" id="UP000292118">
    <property type="component" value="Chromosome"/>
</dbReference>
<dbReference type="OrthoDB" id="3268648at2"/>
<accession>A0A4P6F0F6</accession>
<dbReference type="InterPro" id="IPR006311">
    <property type="entry name" value="TAT_signal"/>
</dbReference>
<dbReference type="AlphaFoldDB" id="A0A4P6F0F6"/>
<organism evidence="3 4">
    <name type="scientific">Xylanimonas protaetiae</name>
    <dbReference type="NCBI Taxonomy" id="2509457"/>
    <lineage>
        <taxon>Bacteria</taxon>
        <taxon>Bacillati</taxon>
        <taxon>Actinomycetota</taxon>
        <taxon>Actinomycetes</taxon>
        <taxon>Micrococcales</taxon>
        <taxon>Promicromonosporaceae</taxon>
        <taxon>Xylanimonas</taxon>
    </lineage>
</organism>
<evidence type="ECO:0000313" key="4">
    <source>
        <dbReference type="Proteomes" id="UP000292118"/>
    </source>
</evidence>
<name>A0A4P6F0F6_9MICO</name>